<dbReference type="Proteomes" id="UP000236893">
    <property type="component" value="Unassembled WGS sequence"/>
</dbReference>
<reference evidence="1 2" key="1">
    <citation type="submission" date="2018-01" db="EMBL/GenBank/DDBJ databases">
        <authorList>
            <person name="Gaut B.S."/>
            <person name="Morton B.R."/>
            <person name="Clegg M.T."/>
            <person name="Duvall M.R."/>
        </authorList>
    </citation>
    <scope>NUCLEOTIDE SEQUENCE [LARGE SCALE GENOMIC DNA]</scope>
    <source>
        <strain evidence="1 2">HR-AV</strain>
    </source>
</reference>
<organism evidence="1 2">
    <name type="scientific">Solitalea longa</name>
    <dbReference type="NCBI Taxonomy" id="2079460"/>
    <lineage>
        <taxon>Bacteria</taxon>
        <taxon>Pseudomonadati</taxon>
        <taxon>Bacteroidota</taxon>
        <taxon>Sphingobacteriia</taxon>
        <taxon>Sphingobacteriales</taxon>
        <taxon>Sphingobacteriaceae</taxon>
        <taxon>Solitalea</taxon>
    </lineage>
</organism>
<dbReference type="OrthoDB" id="798953at2"/>
<accession>A0A2S4ZZ50</accession>
<proteinExistence type="predicted"/>
<evidence type="ECO:0008006" key="3">
    <source>
        <dbReference type="Google" id="ProtNLM"/>
    </source>
</evidence>
<dbReference type="EMBL" id="PQVF01000010">
    <property type="protein sequence ID" value="POY35586.1"/>
    <property type="molecule type" value="Genomic_DNA"/>
</dbReference>
<dbReference type="PROSITE" id="PS51257">
    <property type="entry name" value="PROKAR_LIPOPROTEIN"/>
    <property type="match status" value="1"/>
</dbReference>
<comment type="caution">
    <text evidence="1">The sequence shown here is derived from an EMBL/GenBank/DDBJ whole genome shotgun (WGS) entry which is preliminary data.</text>
</comment>
<keyword evidence="2" id="KW-1185">Reference proteome</keyword>
<evidence type="ECO:0000313" key="2">
    <source>
        <dbReference type="Proteomes" id="UP000236893"/>
    </source>
</evidence>
<gene>
    <name evidence="1" type="ORF">C3K47_14415</name>
</gene>
<protein>
    <recommendedName>
        <fullName evidence="3">Lipoprotein SmpA/OmlA domain-containing protein</fullName>
    </recommendedName>
</protein>
<name>A0A2S4ZZ50_9SPHI</name>
<dbReference type="RefSeq" id="WP_103789860.1">
    <property type="nucleotide sequence ID" value="NZ_PQVF01000010.1"/>
</dbReference>
<evidence type="ECO:0000313" key="1">
    <source>
        <dbReference type="EMBL" id="POY35586.1"/>
    </source>
</evidence>
<dbReference type="AlphaFoldDB" id="A0A2S4ZZ50"/>
<sequence>MNRISALLLFAVTISACSEKKGSERDFQAIKQGMTKEEVIKLVGKPEKETNLVMVEMWKYPVDHKVIVINSDTVVQVLDDRPVDSLKHE</sequence>